<feature type="transmembrane region" description="Helical" evidence="1">
    <location>
        <begin position="58"/>
        <end position="80"/>
    </location>
</feature>
<keyword evidence="1" id="KW-0472">Membrane</keyword>
<dbReference type="AlphaFoldDB" id="A0A6A6HWE6"/>
<evidence type="ECO:0000256" key="1">
    <source>
        <dbReference type="SAM" id="Phobius"/>
    </source>
</evidence>
<evidence type="ECO:0000313" key="2">
    <source>
        <dbReference type="EMBL" id="KAF2242052.1"/>
    </source>
</evidence>
<dbReference type="GeneID" id="54573517"/>
<gene>
    <name evidence="2" type="ORF">BU26DRAFT_164340</name>
</gene>
<keyword evidence="1" id="KW-0812">Transmembrane</keyword>
<name>A0A6A6HWE6_9PLEO</name>
<proteinExistence type="predicted"/>
<keyword evidence="3" id="KW-1185">Reference proteome</keyword>
<accession>A0A6A6HWE6</accession>
<organism evidence="2 3">
    <name type="scientific">Trematosphaeria pertusa</name>
    <dbReference type="NCBI Taxonomy" id="390896"/>
    <lineage>
        <taxon>Eukaryota</taxon>
        <taxon>Fungi</taxon>
        <taxon>Dikarya</taxon>
        <taxon>Ascomycota</taxon>
        <taxon>Pezizomycotina</taxon>
        <taxon>Dothideomycetes</taxon>
        <taxon>Pleosporomycetidae</taxon>
        <taxon>Pleosporales</taxon>
        <taxon>Massarineae</taxon>
        <taxon>Trematosphaeriaceae</taxon>
        <taxon>Trematosphaeria</taxon>
    </lineage>
</organism>
<evidence type="ECO:0000313" key="3">
    <source>
        <dbReference type="Proteomes" id="UP000800094"/>
    </source>
</evidence>
<protein>
    <submittedName>
        <fullName evidence="2">Uncharacterized protein</fullName>
    </submittedName>
</protein>
<reference evidence="2" key="1">
    <citation type="journal article" date="2020" name="Stud. Mycol.">
        <title>101 Dothideomycetes genomes: a test case for predicting lifestyles and emergence of pathogens.</title>
        <authorList>
            <person name="Haridas S."/>
            <person name="Albert R."/>
            <person name="Binder M."/>
            <person name="Bloem J."/>
            <person name="Labutti K."/>
            <person name="Salamov A."/>
            <person name="Andreopoulos B."/>
            <person name="Baker S."/>
            <person name="Barry K."/>
            <person name="Bills G."/>
            <person name="Bluhm B."/>
            <person name="Cannon C."/>
            <person name="Castanera R."/>
            <person name="Culley D."/>
            <person name="Daum C."/>
            <person name="Ezra D."/>
            <person name="Gonzalez J."/>
            <person name="Henrissat B."/>
            <person name="Kuo A."/>
            <person name="Liang C."/>
            <person name="Lipzen A."/>
            <person name="Lutzoni F."/>
            <person name="Magnuson J."/>
            <person name="Mondo S."/>
            <person name="Nolan M."/>
            <person name="Ohm R."/>
            <person name="Pangilinan J."/>
            <person name="Park H.-J."/>
            <person name="Ramirez L."/>
            <person name="Alfaro M."/>
            <person name="Sun H."/>
            <person name="Tritt A."/>
            <person name="Yoshinaga Y."/>
            <person name="Zwiers L.-H."/>
            <person name="Turgeon B."/>
            <person name="Goodwin S."/>
            <person name="Spatafora J."/>
            <person name="Crous P."/>
            <person name="Grigoriev I."/>
        </authorList>
    </citation>
    <scope>NUCLEOTIDE SEQUENCE</scope>
    <source>
        <strain evidence="2">CBS 122368</strain>
    </source>
</reference>
<dbReference type="EMBL" id="ML987209">
    <property type="protein sequence ID" value="KAF2242052.1"/>
    <property type="molecule type" value="Genomic_DNA"/>
</dbReference>
<sequence>MEAPGLKACLSKCVDRTIVSRHAERAVNTITAGLFWAPPPQTNWPLPPKDVFRALGEVVILLAPVIIAPTICYLYVLFLLRKRSLKHQYESYSKQQVQKRKITWQAFEERMMEERMLSDRIKGEED</sequence>
<dbReference type="RefSeq" id="XP_033677056.1">
    <property type="nucleotide sequence ID" value="XM_033820187.1"/>
</dbReference>
<keyword evidence="1" id="KW-1133">Transmembrane helix</keyword>
<dbReference type="Proteomes" id="UP000800094">
    <property type="component" value="Unassembled WGS sequence"/>
</dbReference>